<feature type="transmembrane region" description="Helical" evidence="1">
    <location>
        <begin position="343"/>
        <end position="364"/>
    </location>
</feature>
<feature type="transmembrane region" description="Helical" evidence="1">
    <location>
        <begin position="430"/>
        <end position="450"/>
    </location>
</feature>
<dbReference type="Proteomes" id="UP000652013">
    <property type="component" value="Unassembled WGS sequence"/>
</dbReference>
<dbReference type="RefSeq" id="WP_203937720.1">
    <property type="nucleotide sequence ID" value="NZ_BAAAGJ010000012.1"/>
</dbReference>
<name>A0A8J3Y6X0_9ACTN</name>
<gene>
    <name evidence="2" type="ORF">Sya03_17600</name>
</gene>
<feature type="transmembrane region" description="Helical" evidence="1">
    <location>
        <begin position="404"/>
        <end position="423"/>
    </location>
</feature>
<keyword evidence="1" id="KW-1133">Transmembrane helix</keyword>
<feature type="transmembrane region" description="Helical" evidence="1">
    <location>
        <begin position="156"/>
        <end position="180"/>
    </location>
</feature>
<evidence type="ECO:0000256" key="1">
    <source>
        <dbReference type="SAM" id="Phobius"/>
    </source>
</evidence>
<feature type="transmembrane region" description="Helical" evidence="1">
    <location>
        <begin position="24"/>
        <end position="44"/>
    </location>
</feature>
<feature type="transmembrane region" description="Helical" evidence="1">
    <location>
        <begin position="251"/>
        <end position="276"/>
    </location>
</feature>
<keyword evidence="1" id="KW-0472">Membrane</keyword>
<evidence type="ECO:0000313" key="3">
    <source>
        <dbReference type="Proteomes" id="UP000652013"/>
    </source>
</evidence>
<evidence type="ECO:0000313" key="2">
    <source>
        <dbReference type="EMBL" id="GIJ02408.1"/>
    </source>
</evidence>
<feature type="transmembrane region" description="Helical" evidence="1">
    <location>
        <begin position="283"/>
        <end position="309"/>
    </location>
</feature>
<reference evidence="2" key="1">
    <citation type="submission" date="2021-01" db="EMBL/GenBank/DDBJ databases">
        <title>Whole genome shotgun sequence of Spirilliplanes yamanashiensis NBRC 15828.</title>
        <authorList>
            <person name="Komaki H."/>
            <person name="Tamura T."/>
        </authorList>
    </citation>
    <scope>NUCLEOTIDE SEQUENCE</scope>
    <source>
        <strain evidence="2">NBRC 15828</strain>
    </source>
</reference>
<dbReference type="EMBL" id="BOOY01000010">
    <property type="protein sequence ID" value="GIJ02408.1"/>
    <property type="molecule type" value="Genomic_DNA"/>
</dbReference>
<sequence length="604" mass="63950">MAVDTLVRPVAVAAPAPPPARRTFALTAGPATALAFLLVAVAFAGGRAQAGWATEVYWAGQLLLVGVAGLACLLPRLTPAVRVGTLFAFTAAQFGIKVAYSPVNVKFADELQHWQTTLGMLDADRLFPTNYSLPISPVFPGLEVLTVVVMRVTGLAFFPAAMLVCLASTMLLTAGVLALVRQVTPRWDVVALATLIYLTNPNHGFFTSMFLYTTPALPLLALALTQVVSLLRRPDRPAGRVLLGLLFSGGVLVTHHLTMVVCVALLTAAALAAVVFRRAARALGALWLGVCAMTAAWVAFVAPAAVGYLGGPLLALLETFAHLGAARPGQAAAASTKPLTETLLSVSAILVLGGAAGLLGLLALRRRQWWVATLLIGVAALEAAIVIIRVVSPRGEELAGRSPAYVTLLVALVVALGLARLGVALRGARWHLGAGLALLVLFVGGITAGWPPYWLRLPGTYYAAGYEASVDAHTLQLGWWSREHLPTGGRFLADFGNQNVLGTIGGLDPVNSPVEMFYRPGFDWGDRSMVQALSIRYVVVDRRIVTQPPVRGTFFIGDHPDGLDTSGPFPAGSLTKFDTTDGMGVVFDDGVIRVYDLRNSRYAW</sequence>
<protein>
    <submittedName>
        <fullName evidence="2">Uncharacterized protein</fullName>
    </submittedName>
</protein>
<accession>A0A8J3Y6X0</accession>
<proteinExistence type="predicted"/>
<organism evidence="2 3">
    <name type="scientific">Spirilliplanes yamanashiensis</name>
    <dbReference type="NCBI Taxonomy" id="42233"/>
    <lineage>
        <taxon>Bacteria</taxon>
        <taxon>Bacillati</taxon>
        <taxon>Actinomycetota</taxon>
        <taxon>Actinomycetes</taxon>
        <taxon>Micromonosporales</taxon>
        <taxon>Micromonosporaceae</taxon>
        <taxon>Spirilliplanes</taxon>
    </lineage>
</organism>
<dbReference type="AlphaFoldDB" id="A0A8J3Y6X0"/>
<comment type="caution">
    <text evidence="2">The sequence shown here is derived from an EMBL/GenBank/DDBJ whole genome shotgun (WGS) entry which is preliminary data.</text>
</comment>
<feature type="transmembrane region" description="Helical" evidence="1">
    <location>
        <begin position="56"/>
        <end position="77"/>
    </location>
</feature>
<keyword evidence="1" id="KW-0812">Transmembrane</keyword>
<feature type="transmembrane region" description="Helical" evidence="1">
    <location>
        <begin position="371"/>
        <end position="392"/>
    </location>
</feature>
<keyword evidence="3" id="KW-1185">Reference proteome</keyword>